<dbReference type="PANTHER" id="PTHR22726:SF24">
    <property type="entry name" value="M48 FAMILY METALLOPEPTIDASE"/>
    <property type="match status" value="1"/>
</dbReference>
<evidence type="ECO:0000256" key="6">
    <source>
        <dbReference type="ARBA" id="ARBA00023049"/>
    </source>
</evidence>
<accession>A0ABQ1PG33</accession>
<gene>
    <name evidence="9" type="ORF">GCM10007418_14950</name>
</gene>
<evidence type="ECO:0000256" key="3">
    <source>
        <dbReference type="ARBA" id="ARBA00022723"/>
    </source>
</evidence>
<evidence type="ECO:0000313" key="9">
    <source>
        <dbReference type="EMBL" id="GGC96457.1"/>
    </source>
</evidence>
<keyword evidence="10" id="KW-1185">Reference proteome</keyword>
<dbReference type="RefSeq" id="WP_150276676.1">
    <property type="nucleotide sequence ID" value="NZ_BMFF01000002.1"/>
</dbReference>
<comment type="caution">
    <text evidence="9">The sequence shown here is derived from an EMBL/GenBank/DDBJ whole genome shotgun (WGS) entry which is preliminary data.</text>
</comment>
<evidence type="ECO:0000313" key="10">
    <source>
        <dbReference type="Proteomes" id="UP000638188"/>
    </source>
</evidence>
<evidence type="ECO:0000256" key="1">
    <source>
        <dbReference type="ARBA" id="ARBA00001947"/>
    </source>
</evidence>
<dbReference type="Pfam" id="PF01435">
    <property type="entry name" value="Peptidase_M48"/>
    <property type="match status" value="1"/>
</dbReference>
<organism evidence="9 10">
    <name type="scientific">Halopseudomonas salina</name>
    <dbReference type="NCBI Taxonomy" id="1323744"/>
    <lineage>
        <taxon>Bacteria</taxon>
        <taxon>Pseudomonadati</taxon>
        <taxon>Pseudomonadota</taxon>
        <taxon>Gammaproteobacteria</taxon>
        <taxon>Pseudomonadales</taxon>
        <taxon>Pseudomonadaceae</taxon>
        <taxon>Halopseudomonas</taxon>
    </lineage>
</organism>
<reference evidence="10" key="1">
    <citation type="journal article" date="2019" name="Int. J. Syst. Evol. Microbiol.">
        <title>The Global Catalogue of Microorganisms (GCM) 10K type strain sequencing project: providing services to taxonomists for standard genome sequencing and annotation.</title>
        <authorList>
            <consortium name="The Broad Institute Genomics Platform"/>
            <consortium name="The Broad Institute Genome Sequencing Center for Infectious Disease"/>
            <person name="Wu L."/>
            <person name="Ma J."/>
        </authorList>
    </citation>
    <scope>NUCLEOTIDE SEQUENCE [LARGE SCALE GENOMIC DNA]</scope>
    <source>
        <strain evidence="10">CGMCC 1.12482</strain>
    </source>
</reference>
<keyword evidence="5" id="KW-0862">Zinc</keyword>
<keyword evidence="6" id="KW-0482">Metalloprotease</keyword>
<dbReference type="CDD" id="cd07333">
    <property type="entry name" value="M48C_bepA_like"/>
    <property type="match status" value="1"/>
</dbReference>
<dbReference type="PANTHER" id="PTHR22726">
    <property type="entry name" value="METALLOENDOPEPTIDASE OMA1"/>
    <property type="match status" value="1"/>
</dbReference>
<dbReference type="InterPro" id="IPR051156">
    <property type="entry name" value="Mito/Outer_Membr_Metalloprot"/>
</dbReference>
<feature type="domain" description="Peptidase M48" evidence="8">
    <location>
        <begin position="60"/>
        <end position="248"/>
    </location>
</feature>
<keyword evidence="4" id="KW-0378">Hydrolase</keyword>
<keyword evidence="2" id="KW-0645">Protease</keyword>
<protein>
    <recommendedName>
        <fullName evidence="8">Peptidase M48 domain-containing protein</fullName>
    </recommendedName>
</protein>
<dbReference type="Gene3D" id="3.30.2010.10">
    <property type="entry name" value="Metalloproteases ('zincins'), catalytic domain"/>
    <property type="match status" value="1"/>
</dbReference>
<feature type="signal peptide" evidence="7">
    <location>
        <begin position="1"/>
        <end position="20"/>
    </location>
</feature>
<evidence type="ECO:0000256" key="2">
    <source>
        <dbReference type="ARBA" id="ARBA00022670"/>
    </source>
</evidence>
<dbReference type="PROSITE" id="PS51257">
    <property type="entry name" value="PROKAR_LIPOPROTEIN"/>
    <property type="match status" value="1"/>
</dbReference>
<name>A0ABQ1PG33_9GAMM</name>
<dbReference type="EMBL" id="BMFF01000002">
    <property type="protein sequence ID" value="GGC96457.1"/>
    <property type="molecule type" value="Genomic_DNA"/>
</dbReference>
<evidence type="ECO:0000256" key="5">
    <source>
        <dbReference type="ARBA" id="ARBA00022833"/>
    </source>
</evidence>
<evidence type="ECO:0000259" key="8">
    <source>
        <dbReference type="Pfam" id="PF01435"/>
    </source>
</evidence>
<keyword evidence="7" id="KW-0732">Signal</keyword>
<feature type="chain" id="PRO_5046536064" description="Peptidase M48 domain-containing protein" evidence="7">
    <location>
        <begin position="21"/>
        <end position="480"/>
    </location>
</feature>
<evidence type="ECO:0000256" key="4">
    <source>
        <dbReference type="ARBA" id="ARBA00022801"/>
    </source>
</evidence>
<dbReference type="Proteomes" id="UP000638188">
    <property type="component" value="Unassembled WGS sequence"/>
</dbReference>
<proteinExistence type="predicted"/>
<sequence length="480" mass="52394">MRSTCFLVLAFTLVLFQGCAVNPVTGKQDFVMMSENQELAMGRQANAQISQQMPMVDNPALQAYVQNIGEELARNSHRSNLEYRFQVVDSADINAFALPGGFVYMNRGLMAYMNSEAELAAVLGHEIGHVTARHGVRQQSMAMGSSLLGQLVTIGTGIPAAGDLSNMLGSALVSGYGRDMELEADGLGAEYLARSGYRPDAVLEVIGVLKDQDTYARQQAEARGKKVESYHGLFASHPTHDQRLQQVVGQAQALSTGDSQRIGRDVYLKAIEGMVYGDSEAQGVVRDQRFYHVPLNMRLDYPSGWTVLNRPDVVIGHTSDESAFIAMTLETANAGSDVSELLRQRAGGQQRLVQEERFSGSGYQGVMAILPGQSPRRVGAILRKDQLFLFIGAVRGQTRLESHDSGFVSVIRSFSGLSAADRKKAAPLHIRLVRTGKGDTYARLARNSPLGDEAEARLRLLNGHWPDGQPEAGQWLKVVR</sequence>
<keyword evidence="3" id="KW-0479">Metal-binding</keyword>
<dbReference type="InterPro" id="IPR001915">
    <property type="entry name" value="Peptidase_M48"/>
</dbReference>
<evidence type="ECO:0000256" key="7">
    <source>
        <dbReference type="SAM" id="SignalP"/>
    </source>
</evidence>
<comment type="cofactor">
    <cofactor evidence="1">
        <name>Zn(2+)</name>
        <dbReference type="ChEBI" id="CHEBI:29105"/>
    </cofactor>
</comment>